<dbReference type="InParanoid" id="K3X4F1"/>
<dbReference type="AlphaFoldDB" id="K3X4F1"/>
<dbReference type="EnsemblProtists" id="PYU1_T012100">
    <property type="protein sequence ID" value="PYU1_T012100"/>
    <property type="gene ID" value="PYU1_G012074"/>
</dbReference>
<dbReference type="InterPro" id="IPR001478">
    <property type="entry name" value="PDZ"/>
</dbReference>
<keyword evidence="4" id="KW-1185">Reference proteome</keyword>
<dbReference type="HOGENOM" id="CLU_686013_0_0_1"/>
<dbReference type="VEuPathDB" id="FungiDB:PYU1_G012074"/>
<proteinExistence type="predicted"/>
<dbReference type="PROSITE" id="PS50106">
    <property type="entry name" value="PDZ"/>
    <property type="match status" value="1"/>
</dbReference>
<dbReference type="CDD" id="cd00136">
    <property type="entry name" value="PDZ_canonical"/>
    <property type="match status" value="1"/>
</dbReference>
<name>K3X4F1_GLOUD</name>
<reference evidence="4" key="2">
    <citation type="submission" date="2010-04" db="EMBL/GenBank/DDBJ databases">
        <authorList>
            <person name="Buell R."/>
            <person name="Hamilton J."/>
            <person name="Hostetler J."/>
        </authorList>
    </citation>
    <scope>NUCLEOTIDE SEQUENCE [LARGE SCALE GENOMIC DNA]</scope>
    <source>
        <strain evidence="4">DAOM:BR144</strain>
    </source>
</reference>
<dbReference type="InterPro" id="IPR036034">
    <property type="entry name" value="PDZ_sf"/>
</dbReference>
<evidence type="ECO:0000256" key="1">
    <source>
        <dbReference type="SAM" id="MobiDB-lite"/>
    </source>
</evidence>
<evidence type="ECO:0000313" key="3">
    <source>
        <dbReference type="EnsemblProtists" id="PYU1_T012100"/>
    </source>
</evidence>
<dbReference type="OMA" id="RDWTMKV"/>
<organism evidence="3 4">
    <name type="scientific">Globisporangium ultimum (strain ATCC 200006 / CBS 805.95 / DAOM BR144)</name>
    <name type="common">Pythium ultimum</name>
    <dbReference type="NCBI Taxonomy" id="431595"/>
    <lineage>
        <taxon>Eukaryota</taxon>
        <taxon>Sar</taxon>
        <taxon>Stramenopiles</taxon>
        <taxon>Oomycota</taxon>
        <taxon>Peronosporomycetes</taxon>
        <taxon>Pythiales</taxon>
        <taxon>Pythiaceae</taxon>
        <taxon>Globisporangium</taxon>
    </lineage>
</organism>
<dbReference type="EMBL" id="GL376621">
    <property type="status" value="NOT_ANNOTATED_CDS"/>
    <property type="molecule type" value="Genomic_DNA"/>
</dbReference>
<sequence>MAQHRPHQSRGLPSHAAAERRAATRLRTGPAVTPYQLTPMTRFRGGARSSFSSTSSVISACCDDEEPGGENEQGGDLGYDYEVVFTEEKLGLTLKCQDEWADDVEEQQPRTVVKSANGVAQIANQIHEGDVLLSVNDVSVVNLEFSDVLCVLKVSTRPIRLRFRTSSPRRWLNASMLAASASDERGRQVAGGARVMLSLNAFLLPEEPQEDGDDANDDADSHYAVQSESFGDADSTRTTEDSSVITDITEIEYKASRHSSSRFTAFFLRKPFRRADGFDHNRVELRMGIIPAAPRLEISADSPSKAAIRVYWRGHPKALSYHVQYSRDRAMRVWKNWSGQVRRSNENELELFTVLFGLDFAKSYIVRLRFEFDSTYSPGEWSMPSRPLLTPEMDAYRAAQARARRG</sequence>
<evidence type="ECO:0000313" key="4">
    <source>
        <dbReference type="Proteomes" id="UP000019132"/>
    </source>
</evidence>
<feature type="region of interest" description="Disordered" evidence="1">
    <location>
        <begin position="1"/>
        <end position="30"/>
    </location>
</feature>
<feature type="domain" description="PDZ" evidence="2">
    <location>
        <begin position="117"/>
        <end position="167"/>
    </location>
</feature>
<dbReference type="Proteomes" id="UP000019132">
    <property type="component" value="Unassembled WGS sequence"/>
</dbReference>
<dbReference type="Pfam" id="PF00595">
    <property type="entry name" value="PDZ"/>
    <property type="match status" value="1"/>
</dbReference>
<dbReference type="Gene3D" id="2.30.42.10">
    <property type="match status" value="1"/>
</dbReference>
<evidence type="ECO:0000259" key="2">
    <source>
        <dbReference type="PROSITE" id="PS50106"/>
    </source>
</evidence>
<reference evidence="3" key="3">
    <citation type="submission" date="2015-02" db="UniProtKB">
        <authorList>
            <consortium name="EnsemblProtists"/>
        </authorList>
    </citation>
    <scope>IDENTIFICATION</scope>
    <source>
        <strain evidence="3">DAOM BR144</strain>
    </source>
</reference>
<protein>
    <recommendedName>
        <fullName evidence="2">PDZ domain-containing protein</fullName>
    </recommendedName>
</protein>
<dbReference type="eggNOG" id="ENOG502S01F">
    <property type="taxonomic scope" value="Eukaryota"/>
</dbReference>
<accession>K3X4F1</accession>
<dbReference type="SUPFAM" id="SSF50156">
    <property type="entry name" value="PDZ domain-like"/>
    <property type="match status" value="1"/>
</dbReference>
<reference evidence="4" key="1">
    <citation type="journal article" date="2010" name="Genome Biol.">
        <title>Genome sequence of the necrotrophic plant pathogen Pythium ultimum reveals original pathogenicity mechanisms and effector repertoire.</title>
        <authorList>
            <person name="Levesque C.A."/>
            <person name="Brouwer H."/>
            <person name="Cano L."/>
            <person name="Hamilton J.P."/>
            <person name="Holt C."/>
            <person name="Huitema E."/>
            <person name="Raffaele S."/>
            <person name="Robideau G.P."/>
            <person name="Thines M."/>
            <person name="Win J."/>
            <person name="Zerillo M.M."/>
            <person name="Beakes G.W."/>
            <person name="Boore J.L."/>
            <person name="Busam D."/>
            <person name="Dumas B."/>
            <person name="Ferriera S."/>
            <person name="Fuerstenberg S.I."/>
            <person name="Gachon C.M."/>
            <person name="Gaulin E."/>
            <person name="Govers F."/>
            <person name="Grenville-Briggs L."/>
            <person name="Horner N."/>
            <person name="Hostetler J."/>
            <person name="Jiang R.H."/>
            <person name="Johnson J."/>
            <person name="Krajaejun T."/>
            <person name="Lin H."/>
            <person name="Meijer H.J."/>
            <person name="Moore B."/>
            <person name="Morris P."/>
            <person name="Phuntmart V."/>
            <person name="Puiu D."/>
            <person name="Shetty J."/>
            <person name="Stajich J.E."/>
            <person name="Tripathy S."/>
            <person name="Wawra S."/>
            <person name="van West P."/>
            <person name="Whitty B.R."/>
            <person name="Coutinho P.M."/>
            <person name="Henrissat B."/>
            <person name="Martin F."/>
            <person name="Thomas P.D."/>
            <person name="Tyler B.M."/>
            <person name="De Vries R.P."/>
            <person name="Kamoun S."/>
            <person name="Yandell M."/>
            <person name="Tisserat N."/>
            <person name="Buell C.R."/>
        </authorList>
    </citation>
    <scope>NUCLEOTIDE SEQUENCE</scope>
    <source>
        <strain evidence="4">DAOM:BR144</strain>
    </source>
</reference>